<evidence type="ECO:0000313" key="2">
    <source>
        <dbReference type="Proteomes" id="UP000190774"/>
    </source>
</evidence>
<organism evidence="1 2">
    <name type="scientific">Prosthecobacter debontii</name>
    <dbReference type="NCBI Taxonomy" id="48467"/>
    <lineage>
        <taxon>Bacteria</taxon>
        <taxon>Pseudomonadati</taxon>
        <taxon>Verrucomicrobiota</taxon>
        <taxon>Verrucomicrobiia</taxon>
        <taxon>Verrucomicrobiales</taxon>
        <taxon>Verrucomicrobiaceae</taxon>
        <taxon>Prosthecobacter</taxon>
    </lineage>
</organism>
<accession>A0A1T4X5Y8</accession>
<dbReference type="EMBL" id="FUYE01000003">
    <property type="protein sequence ID" value="SKA85034.1"/>
    <property type="molecule type" value="Genomic_DNA"/>
</dbReference>
<gene>
    <name evidence="1" type="ORF">SAMN02745166_01089</name>
</gene>
<proteinExistence type="predicted"/>
<dbReference type="STRING" id="48467.SAMN02745166_01089"/>
<protein>
    <submittedName>
        <fullName evidence="1">Uncharacterized protein</fullName>
    </submittedName>
</protein>
<reference evidence="2" key="1">
    <citation type="submission" date="2017-02" db="EMBL/GenBank/DDBJ databases">
        <authorList>
            <person name="Varghese N."/>
            <person name="Submissions S."/>
        </authorList>
    </citation>
    <scope>NUCLEOTIDE SEQUENCE [LARGE SCALE GENOMIC DNA]</scope>
    <source>
        <strain evidence="2">ATCC 700200</strain>
    </source>
</reference>
<dbReference type="OrthoDB" id="4048724at2"/>
<dbReference type="Pfam" id="PF20043">
    <property type="entry name" value="DUF6445"/>
    <property type="match status" value="1"/>
</dbReference>
<sequence length="197" mass="22484">MNNALTILDDFFPEYEAIRAFALTHDFDQAPEYDGHKYPGFAPIKDPRFGEYLAGLLSEVTGCRVGIRMACFTAGRENFETVQWIHADTLCSSHAGVVYLFDRPGYGTAFWRHRELGEDSLTRASRECLNAEALAARLQHDGQTEAAWQRTDYADSRKNRLIFYPSDRFHSRYPQQAFGDAPDNCRLTLAIFFDILP</sequence>
<dbReference type="Proteomes" id="UP000190774">
    <property type="component" value="Unassembled WGS sequence"/>
</dbReference>
<evidence type="ECO:0000313" key="1">
    <source>
        <dbReference type="EMBL" id="SKA85034.1"/>
    </source>
</evidence>
<name>A0A1T4X5Y8_9BACT</name>
<dbReference type="AlphaFoldDB" id="A0A1T4X5Y8"/>
<keyword evidence="2" id="KW-1185">Reference proteome</keyword>
<dbReference type="InterPro" id="IPR045617">
    <property type="entry name" value="DUF6445"/>
</dbReference>
<dbReference type="RefSeq" id="WP_078812297.1">
    <property type="nucleotide sequence ID" value="NZ_FUYE01000003.1"/>
</dbReference>